<organism evidence="4 5">
    <name type="scientific">Senegalimassilia faecalis</name>
    <dbReference type="NCBI Taxonomy" id="2509433"/>
    <lineage>
        <taxon>Bacteria</taxon>
        <taxon>Bacillati</taxon>
        <taxon>Actinomycetota</taxon>
        <taxon>Coriobacteriia</taxon>
        <taxon>Coriobacteriales</taxon>
        <taxon>Coriobacteriaceae</taxon>
        <taxon>Senegalimassilia</taxon>
    </lineage>
</organism>
<dbReference type="GO" id="GO:0034605">
    <property type="term" value="P:cellular response to heat"/>
    <property type="evidence" value="ECO:0007669"/>
    <property type="project" value="TreeGrafter"/>
</dbReference>
<comment type="caution">
    <text evidence="4">The sequence shown here is derived from an EMBL/GenBank/DDBJ whole genome shotgun (WGS) entry which is preliminary data.</text>
</comment>
<feature type="domain" description="ATPase AAA-type core" evidence="3">
    <location>
        <begin position="169"/>
        <end position="289"/>
    </location>
</feature>
<keyword evidence="4" id="KW-0378">Hydrolase</keyword>
<dbReference type="AlphaFoldDB" id="A0A4V1QU74"/>
<dbReference type="PANTHER" id="PTHR11638:SF18">
    <property type="entry name" value="HEAT SHOCK PROTEIN 104"/>
    <property type="match status" value="1"/>
</dbReference>
<evidence type="ECO:0000259" key="3">
    <source>
        <dbReference type="Pfam" id="PF07724"/>
    </source>
</evidence>
<keyword evidence="4" id="KW-0645">Protease</keyword>
<evidence type="ECO:0000313" key="4">
    <source>
        <dbReference type="EMBL" id="RXZ54977.1"/>
    </source>
</evidence>
<accession>A0A4V1QU74</accession>
<evidence type="ECO:0000256" key="2">
    <source>
        <dbReference type="ARBA" id="ARBA00022840"/>
    </source>
</evidence>
<keyword evidence="5" id="KW-1185">Reference proteome</keyword>
<dbReference type="Pfam" id="PF07724">
    <property type="entry name" value="AAA_2"/>
    <property type="match status" value="1"/>
</dbReference>
<dbReference type="OrthoDB" id="9783370at2"/>
<keyword evidence="2 4" id="KW-0067">ATP-binding</keyword>
<dbReference type="SUPFAM" id="SSF52540">
    <property type="entry name" value="P-loop containing nucleoside triphosphate hydrolases"/>
    <property type="match status" value="1"/>
</dbReference>
<dbReference type="GO" id="GO:0005524">
    <property type="term" value="F:ATP binding"/>
    <property type="evidence" value="ECO:0007669"/>
    <property type="project" value="UniProtKB-KW"/>
</dbReference>
<reference evidence="4 5" key="1">
    <citation type="submission" date="2019-01" db="EMBL/GenBank/DDBJ databases">
        <title>Senegalimassilia sp. nov. KGMB04484 isolated human feces.</title>
        <authorList>
            <person name="Han K.-I."/>
            <person name="Kim J.-S."/>
            <person name="Lee K.C."/>
            <person name="Suh M.K."/>
            <person name="Eom M.K."/>
            <person name="Lee J.H."/>
            <person name="Park S.-H."/>
            <person name="Kang S.W."/>
            <person name="Park J.-E."/>
            <person name="Oh B.S."/>
            <person name="Yu S.Y."/>
            <person name="Choi S.-H."/>
            <person name="Lee D.H."/>
            <person name="Yoon H."/>
            <person name="Kim B.-Y."/>
            <person name="Lee J.H."/>
            <person name="Lee J.-S."/>
        </authorList>
    </citation>
    <scope>NUCLEOTIDE SEQUENCE [LARGE SCALE GENOMIC DNA]</scope>
    <source>
        <strain evidence="4 5">KGMB04484</strain>
    </source>
</reference>
<dbReference type="InterPro" id="IPR027417">
    <property type="entry name" value="P-loop_NTPase"/>
</dbReference>
<keyword evidence="1" id="KW-0547">Nucleotide-binding</keyword>
<gene>
    <name evidence="4" type="ORF">ET524_11160</name>
</gene>
<dbReference type="EMBL" id="SDPW01000001">
    <property type="protein sequence ID" value="RXZ54977.1"/>
    <property type="molecule type" value="Genomic_DNA"/>
</dbReference>
<dbReference type="PRINTS" id="PR00300">
    <property type="entry name" value="CLPPROTEASEA"/>
</dbReference>
<dbReference type="GO" id="GO:0005737">
    <property type="term" value="C:cytoplasm"/>
    <property type="evidence" value="ECO:0007669"/>
    <property type="project" value="TreeGrafter"/>
</dbReference>
<dbReference type="InterPro" id="IPR050130">
    <property type="entry name" value="ClpA_ClpB"/>
</dbReference>
<dbReference type="InterPro" id="IPR003959">
    <property type="entry name" value="ATPase_AAA_core"/>
</dbReference>
<sequence length="380" mass="42654">MIDGAIHVFTGSDKDFEHFIGEGIGEDEVTITYLELIGDYNAKIRAASEYATSDLSHIHDRVDNVVVRSADFGSVVSHVISNFAQIASMGCDFGTMYIQNPPRQTLKSLEAMYPGMIDYSGTEYVKLGKNTVLEVHDKLKEAVFGQEDCKVELDLSLYRLSVMGDEKPVVLLFYGPSSVGKTETAKQLSDAMGGGLTRIQFSMFQNQEAFDYVFGSEHSKGSFARDLLGRETNVVLLDEFDKVNHGLYNAFYELFDEGVLTDTYYRVEMGNALFVLTTNFESEKEIKQALGPAMFSRISACIKFNDLTVDEKRAIVDRHFDYVIGLLDDDDAKVVSDRDVRGWFLRNAAHYDNVRIMKNKIERAVFGVLTERLINGLGDE</sequence>
<dbReference type="GO" id="GO:0008233">
    <property type="term" value="F:peptidase activity"/>
    <property type="evidence" value="ECO:0007669"/>
    <property type="project" value="UniProtKB-KW"/>
</dbReference>
<dbReference type="InterPro" id="IPR001270">
    <property type="entry name" value="ClpA/B"/>
</dbReference>
<dbReference type="GO" id="GO:0016887">
    <property type="term" value="F:ATP hydrolysis activity"/>
    <property type="evidence" value="ECO:0007669"/>
    <property type="project" value="InterPro"/>
</dbReference>
<name>A0A4V1QU74_9ACTN</name>
<evidence type="ECO:0000313" key="5">
    <source>
        <dbReference type="Proteomes" id="UP000293345"/>
    </source>
</evidence>
<dbReference type="Proteomes" id="UP000293345">
    <property type="component" value="Unassembled WGS sequence"/>
</dbReference>
<protein>
    <submittedName>
        <fullName evidence="4">ATP-dependent Clp protease ATP-binding subunit</fullName>
    </submittedName>
</protein>
<dbReference type="RefSeq" id="WP_129425896.1">
    <property type="nucleotide sequence ID" value="NZ_SDPW01000001.1"/>
</dbReference>
<dbReference type="PANTHER" id="PTHR11638">
    <property type="entry name" value="ATP-DEPENDENT CLP PROTEASE"/>
    <property type="match status" value="1"/>
</dbReference>
<evidence type="ECO:0000256" key="1">
    <source>
        <dbReference type="ARBA" id="ARBA00022741"/>
    </source>
</evidence>
<dbReference type="Gene3D" id="3.40.50.300">
    <property type="entry name" value="P-loop containing nucleotide triphosphate hydrolases"/>
    <property type="match status" value="1"/>
</dbReference>
<dbReference type="GO" id="GO:0006508">
    <property type="term" value="P:proteolysis"/>
    <property type="evidence" value="ECO:0007669"/>
    <property type="project" value="UniProtKB-KW"/>
</dbReference>
<proteinExistence type="predicted"/>